<dbReference type="EMBL" id="FORU01000017">
    <property type="protein sequence ID" value="SFJ80523.1"/>
    <property type="molecule type" value="Genomic_DNA"/>
</dbReference>
<evidence type="ECO:0000313" key="3">
    <source>
        <dbReference type="EMBL" id="SFJ80523.1"/>
    </source>
</evidence>
<name>A0A1I3UCR9_9FLAO</name>
<dbReference type="STRING" id="1150112.SAMN04487893_11717"/>
<dbReference type="Proteomes" id="UP000243887">
    <property type="component" value="Unassembled WGS sequence"/>
</dbReference>
<proteinExistence type="predicted"/>
<evidence type="ECO:0000256" key="1">
    <source>
        <dbReference type="SAM" id="Coils"/>
    </source>
</evidence>
<evidence type="ECO:0000259" key="2">
    <source>
        <dbReference type="Pfam" id="PF11827"/>
    </source>
</evidence>
<dbReference type="PROSITE" id="PS51257">
    <property type="entry name" value="PROKAR_LIPOPROTEIN"/>
    <property type="match status" value="1"/>
</dbReference>
<sequence>MKKVMIVAVIAAFGLVSCKDNNNKALEETPQVATEQVQKQAKETKHEIVSLVHSVASSGILDSYFDIKEALQEDDAIEAKKETVNLLRELDAFKSENAEASALVKEMKREAEGMLKEDLKEQRAHFEPLSHQVKQFINIVGSDRVVYEQYCPMYNENKGGMWLSDEEELLNPLFGNMMLRCGATKLEMQP</sequence>
<keyword evidence="4" id="KW-1185">Reference proteome</keyword>
<keyword evidence="1" id="KW-0175">Coiled coil</keyword>
<reference evidence="4" key="1">
    <citation type="submission" date="2016-10" db="EMBL/GenBank/DDBJ databases">
        <authorList>
            <person name="Varghese N."/>
            <person name="Submissions S."/>
        </authorList>
    </citation>
    <scope>NUCLEOTIDE SEQUENCE [LARGE SCALE GENOMIC DNA]</scope>
    <source>
        <strain evidence="4">DSM 26542</strain>
    </source>
</reference>
<feature type="domain" description="DUF3347" evidence="2">
    <location>
        <begin position="60"/>
        <end position="142"/>
    </location>
</feature>
<protein>
    <recommendedName>
        <fullName evidence="2">DUF3347 domain-containing protein</fullName>
    </recommendedName>
</protein>
<gene>
    <name evidence="3" type="ORF">SAMN04487893_11717</name>
</gene>
<accession>A0A1I3UCR9</accession>
<dbReference type="OrthoDB" id="5513217at2"/>
<dbReference type="InterPro" id="IPR021782">
    <property type="entry name" value="DUF3347"/>
</dbReference>
<evidence type="ECO:0000313" key="4">
    <source>
        <dbReference type="Proteomes" id="UP000243887"/>
    </source>
</evidence>
<organism evidence="3 4">
    <name type="scientific">Myroides guanonis</name>
    <dbReference type="NCBI Taxonomy" id="1150112"/>
    <lineage>
        <taxon>Bacteria</taxon>
        <taxon>Pseudomonadati</taxon>
        <taxon>Bacteroidota</taxon>
        <taxon>Flavobacteriia</taxon>
        <taxon>Flavobacteriales</taxon>
        <taxon>Flavobacteriaceae</taxon>
        <taxon>Myroides</taxon>
    </lineage>
</organism>
<dbReference type="Pfam" id="PF11827">
    <property type="entry name" value="DUF3347"/>
    <property type="match status" value="1"/>
</dbReference>
<dbReference type="AlphaFoldDB" id="A0A1I3UCR9"/>
<feature type="coiled-coil region" evidence="1">
    <location>
        <begin position="90"/>
        <end position="117"/>
    </location>
</feature>
<dbReference type="RefSeq" id="WP_090680909.1">
    <property type="nucleotide sequence ID" value="NZ_FORU01000017.1"/>
</dbReference>